<keyword evidence="2" id="KW-1185">Reference proteome</keyword>
<dbReference type="EMBL" id="SORL01000002">
    <property type="protein sequence ID" value="TDY65320.1"/>
    <property type="molecule type" value="Genomic_DNA"/>
</dbReference>
<name>A0A4R8MH91_9FLAO</name>
<evidence type="ECO:0000313" key="1">
    <source>
        <dbReference type="EMBL" id="TDY65320.1"/>
    </source>
</evidence>
<dbReference type="RefSeq" id="WP_133965442.1">
    <property type="nucleotide sequence ID" value="NZ_SORL01000002.1"/>
</dbReference>
<sequence length="163" mass="18758">MATLLEDIKKQTDWTVKAFKSDGIELDYSISSLLEIDRFIQKYTKDGRPIKGGRLSKNLGGIIFSISAYIGETLIKNVPNSKWITNDNDPQGEINIAVEFGDGTTCWPGQRIIKRIQNGLEDGIYPYGHNLTEKTLNEKFDKSFWEIENEIKPMEPKKPWWKF</sequence>
<protein>
    <submittedName>
        <fullName evidence="1">Uncharacterized protein</fullName>
    </submittedName>
</protein>
<accession>A0A4R8MH91</accession>
<gene>
    <name evidence="1" type="ORF">DFQ06_0140</name>
</gene>
<dbReference type="AlphaFoldDB" id="A0A4R8MH91"/>
<comment type="caution">
    <text evidence="1">The sequence shown here is derived from an EMBL/GenBank/DDBJ whole genome shotgun (WGS) entry which is preliminary data.</text>
</comment>
<proteinExistence type="predicted"/>
<dbReference type="Proteomes" id="UP000294824">
    <property type="component" value="Unassembled WGS sequence"/>
</dbReference>
<organism evidence="1 2">
    <name type="scientific">Algibacter lectus</name>
    <dbReference type="NCBI Taxonomy" id="221126"/>
    <lineage>
        <taxon>Bacteria</taxon>
        <taxon>Pseudomonadati</taxon>
        <taxon>Bacteroidota</taxon>
        <taxon>Flavobacteriia</taxon>
        <taxon>Flavobacteriales</taxon>
        <taxon>Flavobacteriaceae</taxon>
        <taxon>Algibacter</taxon>
    </lineage>
</organism>
<reference evidence="1 2" key="1">
    <citation type="submission" date="2019-03" db="EMBL/GenBank/DDBJ databases">
        <title>Genomic Encyclopedia of Type Strains, Phase III (KMG-III): the genomes of soil and plant-associated and newly described type strains.</title>
        <authorList>
            <person name="Whitman W."/>
        </authorList>
    </citation>
    <scope>NUCLEOTIDE SEQUENCE [LARGE SCALE GENOMIC DNA]</scope>
    <source>
        <strain evidence="1 2">CECT 8301</strain>
    </source>
</reference>
<evidence type="ECO:0000313" key="2">
    <source>
        <dbReference type="Proteomes" id="UP000294824"/>
    </source>
</evidence>